<dbReference type="EMBL" id="CP017781">
    <property type="protein sequence ID" value="AOZ69027.1"/>
    <property type="molecule type" value="Genomic_DNA"/>
</dbReference>
<evidence type="ECO:0008006" key="3">
    <source>
        <dbReference type="Google" id="ProtNLM"/>
    </source>
</evidence>
<keyword evidence="2" id="KW-1185">Reference proteome</keyword>
<gene>
    <name evidence="1" type="ORF">LPB142_06575</name>
</gene>
<protein>
    <recommendedName>
        <fullName evidence="3">2Fe-2S ferredoxin</fullName>
    </recommendedName>
</protein>
<dbReference type="RefSeq" id="WP_068767330.1">
    <property type="nucleotide sequence ID" value="NZ_CP017781.1"/>
</dbReference>
<reference evidence="1 2" key="1">
    <citation type="submission" date="2016-10" db="EMBL/GenBank/DDBJ databases">
        <title>Rhodobacter sp. LPB0142, isolated from sea water.</title>
        <authorList>
            <person name="Kim E."/>
            <person name="Yi H."/>
        </authorList>
    </citation>
    <scope>NUCLEOTIDE SEQUENCE [LARGE SCALE GENOMIC DNA]</scope>
    <source>
        <strain evidence="1 2">LPB0142</strain>
    </source>
</reference>
<dbReference type="Proteomes" id="UP000176562">
    <property type="component" value="Chromosome"/>
</dbReference>
<evidence type="ECO:0000313" key="2">
    <source>
        <dbReference type="Proteomes" id="UP000176562"/>
    </source>
</evidence>
<organism evidence="1 2">
    <name type="scientific">Rhodobacter xanthinilyticus</name>
    <dbReference type="NCBI Taxonomy" id="1850250"/>
    <lineage>
        <taxon>Bacteria</taxon>
        <taxon>Pseudomonadati</taxon>
        <taxon>Pseudomonadota</taxon>
        <taxon>Alphaproteobacteria</taxon>
        <taxon>Rhodobacterales</taxon>
        <taxon>Rhodobacter group</taxon>
        <taxon>Rhodobacter</taxon>
    </lineage>
</organism>
<proteinExistence type="predicted"/>
<dbReference type="Pfam" id="PF06935">
    <property type="entry name" value="DUF1284"/>
    <property type="match status" value="1"/>
</dbReference>
<accession>A0A1D9MB08</accession>
<dbReference type="KEGG" id="rhp:LPB142_06575"/>
<dbReference type="InterPro" id="IPR009702">
    <property type="entry name" value="DUF1284"/>
</dbReference>
<sequence>MPQSPLRYRPHHFLCSLGFEGKGYSPEFTANMSAIVLGRLRAARGEAVEIEVVGAADDICAPCPARRGEGCESQAKIAALDAAHGRALGLAPGDRLSWGEARARMRALPEGALSEICAPCQWLAYGMCEAALARLKTAPEPSDPQ</sequence>
<name>A0A1D9MB08_9RHOB</name>
<evidence type="ECO:0000313" key="1">
    <source>
        <dbReference type="EMBL" id="AOZ69027.1"/>
    </source>
</evidence>
<dbReference type="AlphaFoldDB" id="A0A1D9MB08"/>